<name>A0A165ELA4_9APHY</name>
<protein>
    <submittedName>
        <fullName evidence="2">Uncharacterized protein</fullName>
    </submittedName>
</protein>
<accession>A0A165ELA4</accession>
<dbReference type="InParanoid" id="A0A165ELA4"/>
<sequence length="346" mass="38095">MTSARRSLESTSGMTVPIPSQSEPRMSGGVRKLRSWGLYESPAVSSSSPGSDCVSPSTNTRGGDVEGHDSAMTVDPGSHDVRRGWSPSRDQSRDASPPGAPHSPTISSARRPTQGELAREQKLRTDPMVIVHSPQFVECVRCGSTIKLSMKSAFDPAHWQKHRERCNKRPDNVVQEMRANAPVRNLASDAPPSITSRESQQQPSFPSEVKIASAVKRHITPSSSPLPPLTPDEDDSMSRVSSSKEESEPEVESLTAPAIIIHEPSAEFEEYLIRSQRRPTRELSPLLGNWQEWDWSHLKAPVWSTEPLLDCSDKVCDGGRRDLLAPGTPDHPFARLFPVKPEDEDC</sequence>
<feature type="region of interest" description="Disordered" evidence="1">
    <location>
        <begin position="181"/>
        <end position="253"/>
    </location>
</feature>
<dbReference type="RefSeq" id="XP_040765034.1">
    <property type="nucleotide sequence ID" value="XM_040901255.1"/>
</dbReference>
<keyword evidence="3" id="KW-1185">Reference proteome</keyword>
<reference evidence="2 3" key="1">
    <citation type="journal article" date="2016" name="Mol. Biol. Evol.">
        <title>Comparative Genomics of Early-Diverging Mushroom-Forming Fungi Provides Insights into the Origins of Lignocellulose Decay Capabilities.</title>
        <authorList>
            <person name="Nagy L.G."/>
            <person name="Riley R."/>
            <person name="Tritt A."/>
            <person name="Adam C."/>
            <person name="Daum C."/>
            <person name="Floudas D."/>
            <person name="Sun H."/>
            <person name="Yadav J.S."/>
            <person name="Pangilinan J."/>
            <person name="Larsson K.H."/>
            <person name="Matsuura K."/>
            <person name="Barry K."/>
            <person name="Labutti K."/>
            <person name="Kuo R."/>
            <person name="Ohm R.A."/>
            <person name="Bhattacharya S.S."/>
            <person name="Shirouzu T."/>
            <person name="Yoshinaga Y."/>
            <person name="Martin F.M."/>
            <person name="Grigoriev I.V."/>
            <person name="Hibbett D.S."/>
        </authorList>
    </citation>
    <scope>NUCLEOTIDE SEQUENCE [LARGE SCALE GENOMIC DNA]</scope>
    <source>
        <strain evidence="2 3">93-53</strain>
    </source>
</reference>
<feature type="compositionally biased region" description="Polar residues" evidence="1">
    <location>
        <begin position="1"/>
        <end position="24"/>
    </location>
</feature>
<dbReference type="Proteomes" id="UP000076871">
    <property type="component" value="Unassembled WGS sequence"/>
</dbReference>
<gene>
    <name evidence="2" type="ORF">LAESUDRAFT_122935</name>
</gene>
<feature type="compositionally biased region" description="Low complexity" evidence="1">
    <location>
        <begin position="41"/>
        <end position="57"/>
    </location>
</feature>
<evidence type="ECO:0000256" key="1">
    <source>
        <dbReference type="SAM" id="MobiDB-lite"/>
    </source>
</evidence>
<dbReference type="EMBL" id="KV427620">
    <property type="protein sequence ID" value="KZT07294.1"/>
    <property type="molecule type" value="Genomic_DNA"/>
</dbReference>
<feature type="compositionally biased region" description="Polar residues" evidence="1">
    <location>
        <begin position="193"/>
        <end position="205"/>
    </location>
</feature>
<evidence type="ECO:0000313" key="3">
    <source>
        <dbReference type="Proteomes" id="UP000076871"/>
    </source>
</evidence>
<proteinExistence type="predicted"/>
<evidence type="ECO:0000313" key="2">
    <source>
        <dbReference type="EMBL" id="KZT07294.1"/>
    </source>
</evidence>
<organism evidence="2 3">
    <name type="scientific">Laetiporus sulphureus 93-53</name>
    <dbReference type="NCBI Taxonomy" id="1314785"/>
    <lineage>
        <taxon>Eukaryota</taxon>
        <taxon>Fungi</taxon>
        <taxon>Dikarya</taxon>
        <taxon>Basidiomycota</taxon>
        <taxon>Agaricomycotina</taxon>
        <taxon>Agaricomycetes</taxon>
        <taxon>Polyporales</taxon>
        <taxon>Laetiporus</taxon>
    </lineage>
</organism>
<feature type="region of interest" description="Disordered" evidence="1">
    <location>
        <begin position="1"/>
        <end position="129"/>
    </location>
</feature>
<dbReference type="AlphaFoldDB" id="A0A165ELA4"/>
<dbReference type="OrthoDB" id="3268830at2759"/>
<dbReference type="GeneID" id="63818287"/>